<dbReference type="Proteomes" id="UP000502433">
    <property type="component" value="Chromosome"/>
</dbReference>
<comment type="similarity">
    <text evidence="1">In the C-terminal section; belongs to the anthranilate synthase component I family.</text>
</comment>
<organism evidence="9 10">
    <name type="scientific">Dolichospermum flos-aquae CCAP 1403/13F</name>
    <dbReference type="NCBI Taxonomy" id="315271"/>
    <lineage>
        <taxon>Bacteria</taxon>
        <taxon>Bacillati</taxon>
        <taxon>Cyanobacteriota</taxon>
        <taxon>Cyanophyceae</taxon>
        <taxon>Nostocales</taxon>
        <taxon>Aphanizomenonaceae</taxon>
        <taxon>Dolichospermum</taxon>
    </lineage>
</organism>
<dbReference type="Gene3D" id="3.40.50.880">
    <property type="match status" value="1"/>
</dbReference>
<evidence type="ECO:0000259" key="7">
    <source>
        <dbReference type="Pfam" id="PF00425"/>
    </source>
</evidence>
<dbReference type="InterPro" id="IPR005801">
    <property type="entry name" value="ADC_synthase"/>
</dbReference>
<gene>
    <name evidence="9" type="primary">pabB</name>
    <name evidence="9" type="ORF">HGD76_14705</name>
</gene>
<dbReference type="PROSITE" id="PS51273">
    <property type="entry name" value="GATASE_TYPE_1"/>
    <property type="match status" value="1"/>
</dbReference>
<dbReference type="Pfam" id="PF00117">
    <property type="entry name" value="GATase"/>
    <property type="match status" value="1"/>
</dbReference>
<dbReference type="GO" id="GO:0005737">
    <property type="term" value="C:cytoplasm"/>
    <property type="evidence" value="ECO:0007669"/>
    <property type="project" value="TreeGrafter"/>
</dbReference>
<dbReference type="GO" id="GO:0009396">
    <property type="term" value="P:folic acid-containing compound biosynthetic process"/>
    <property type="evidence" value="ECO:0007669"/>
    <property type="project" value="InterPro"/>
</dbReference>
<dbReference type="Pfam" id="PF00425">
    <property type="entry name" value="Chorismate_bind"/>
    <property type="match status" value="1"/>
</dbReference>
<dbReference type="PRINTS" id="PR00099">
    <property type="entry name" value="CPSGATASE"/>
</dbReference>
<protein>
    <recommendedName>
        <fullName evidence="2">aminodeoxychorismate synthase</fullName>
        <ecNumber evidence="2">2.6.1.85</ecNumber>
    </recommendedName>
</protein>
<dbReference type="InterPro" id="IPR019999">
    <property type="entry name" value="Anth_synth_I-like"/>
</dbReference>
<reference evidence="9 10" key="1">
    <citation type="submission" date="2020-04" db="EMBL/GenBank/DDBJ databases">
        <title>Genome-Wide Identification of 5-Methylcytosine Sites in Bacterial Genomes By High-Throughput Sequencing of MspJI Restriction Fragments.</title>
        <authorList>
            <person name="Wu V."/>
        </authorList>
    </citation>
    <scope>NUCLEOTIDE SEQUENCE [LARGE SCALE GENOMIC DNA]</scope>
    <source>
        <strain evidence="9 10">CCAP 1403/13f</strain>
    </source>
</reference>
<dbReference type="InterPro" id="IPR029062">
    <property type="entry name" value="Class_I_gatase-like"/>
</dbReference>
<dbReference type="EC" id="2.6.1.85" evidence="2"/>
<dbReference type="PRINTS" id="PR00097">
    <property type="entry name" value="ANTSNTHASEII"/>
</dbReference>
<dbReference type="NCBIfam" id="TIGR00553">
    <property type="entry name" value="pabB"/>
    <property type="match status" value="1"/>
</dbReference>
<dbReference type="GO" id="GO:0008153">
    <property type="term" value="P:4-aminobenzoate biosynthetic process"/>
    <property type="evidence" value="ECO:0007669"/>
    <property type="project" value="TreeGrafter"/>
</dbReference>
<keyword evidence="9" id="KW-0032">Aminotransferase</keyword>
<feature type="compositionally biased region" description="Polar residues" evidence="5">
    <location>
        <begin position="207"/>
        <end position="223"/>
    </location>
</feature>
<proteinExistence type="inferred from homology"/>
<dbReference type="Gene3D" id="3.60.120.10">
    <property type="entry name" value="Anthranilate synthase"/>
    <property type="match status" value="1"/>
</dbReference>
<dbReference type="CDD" id="cd01743">
    <property type="entry name" value="GATase1_Anthranilate_Synthase"/>
    <property type="match status" value="1"/>
</dbReference>
<dbReference type="RefSeq" id="WP_168696233.1">
    <property type="nucleotide sequence ID" value="NZ_CP051206.1"/>
</dbReference>
<dbReference type="FunFam" id="3.40.50.880:FF:000003">
    <property type="entry name" value="Anthranilate synthase component II"/>
    <property type="match status" value="1"/>
</dbReference>
<keyword evidence="3 9" id="KW-0808">Transferase</keyword>
<reference evidence="9 10" key="2">
    <citation type="submission" date="2020-04" db="EMBL/GenBank/DDBJ databases">
        <authorList>
            <person name="Fomenkov A."/>
            <person name="Anton B.P."/>
            <person name="Roberts R.J."/>
        </authorList>
    </citation>
    <scope>NUCLEOTIDE SEQUENCE [LARGE SCALE GENOMIC DNA]</scope>
    <source>
        <strain evidence="9 10">CCAP 1403/13f</strain>
    </source>
</reference>
<sequence>MKTLIIDNYDSYTFNLYQLIAEVNGEYPTVICNDQVIWDELKQWEFDNIVISPGPGRPEKSKDFGICRQMIENAQVPLLGVCLGHQGLGFSYGGKVIHAPEVRHGRLSEVYHTATDLFAGIPSPFSVVRYHSLLVADDLPDCLEKTAWTEDNLIMGMRHRSLPMWGVQFHPESICTEYGHTLFENFKEITQKFAQERDKSPKKHYWTGNNGNETLPTNSPNKKQQQEFELCTRKLNLFTVSEAELCPDTEQMFVHLFSKSASAFWLDSSRVEPGLSRFSFMGDNSGENSLLIHYRTQGQELTITQSDNVSFKTEGIFDYLQREIERRHCPSDDLPFDFNCGFVGYFGYELKAQCGGKLNHSSTLPDAIFLLADRMIAIDHQEQTIYLLCLIQQGQTASAEDWFETIKYQIDHLPPLSPVVPKKKETPVIFRLSRSENTYLDDIKKCLQEIHEGETYQVCLTNQIHTDTTADPLEFYRSLRRINPAPYAAFLRFGDVGIACSSPERFLQIDRQGWVETKPIKGTLPRGKTPEEDFILRDRLQNSEKDRAENLMIVDLLRNDLGRVCAVGTVHVPKLMAVETYATVHQLVTTIRGQLRANMSAVDCIRNAFPGGSMTGAPKIRTLEIIDKLEQEARGVYSGSIGFLGLNGSADLNIVIRTAVMTAEQTSIGVGGGIVALSDPQMEFEEIMLKAKALIQAMMITNCGVIDPDQYSIQGIKTTTSDGYEKVGV</sequence>
<dbReference type="PRINTS" id="PR00096">
    <property type="entry name" value="GATASE"/>
</dbReference>
<dbReference type="PANTHER" id="PTHR11236">
    <property type="entry name" value="AMINOBENZOATE/ANTHRANILATE SYNTHASE"/>
    <property type="match status" value="1"/>
</dbReference>
<dbReference type="AlphaFoldDB" id="A0A6H2C250"/>
<evidence type="ECO:0000256" key="4">
    <source>
        <dbReference type="ARBA" id="ARBA00022962"/>
    </source>
</evidence>
<dbReference type="SUPFAM" id="SSF52317">
    <property type="entry name" value="Class I glutamine amidotransferase-like"/>
    <property type="match status" value="1"/>
</dbReference>
<dbReference type="InterPro" id="IPR006221">
    <property type="entry name" value="TrpG/PapA_dom"/>
</dbReference>
<dbReference type="GO" id="GO:0046820">
    <property type="term" value="F:4-amino-4-deoxychorismate synthase activity"/>
    <property type="evidence" value="ECO:0007669"/>
    <property type="project" value="UniProtKB-EC"/>
</dbReference>
<evidence type="ECO:0000256" key="1">
    <source>
        <dbReference type="ARBA" id="ARBA00005970"/>
    </source>
</evidence>
<dbReference type="InterPro" id="IPR017926">
    <property type="entry name" value="GATASE"/>
</dbReference>
<evidence type="ECO:0000256" key="5">
    <source>
        <dbReference type="SAM" id="MobiDB-lite"/>
    </source>
</evidence>
<dbReference type="InterPro" id="IPR006805">
    <property type="entry name" value="Anth_synth_I_N"/>
</dbReference>
<dbReference type="InterPro" id="IPR015890">
    <property type="entry name" value="Chorismate_C"/>
</dbReference>
<dbReference type="EMBL" id="CP051206">
    <property type="protein sequence ID" value="QJB45238.1"/>
    <property type="molecule type" value="Genomic_DNA"/>
</dbReference>
<dbReference type="NCBIfam" id="TIGR00566">
    <property type="entry name" value="trpG_papA"/>
    <property type="match status" value="1"/>
</dbReference>
<evidence type="ECO:0000313" key="10">
    <source>
        <dbReference type="Proteomes" id="UP000502433"/>
    </source>
</evidence>
<dbReference type="NCBIfam" id="TIGR01823">
    <property type="entry name" value="PabB-fungal"/>
    <property type="match status" value="1"/>
</dbReference>
<feature type="region of interest" description="Disordered" evidence="5">
    <location>
        <begin position="200"/>
        <end position="223"/>
    </location>
</feature>
<evidence type="ECO:0000256" key="2">
    <source>
        <dbReference type="ARBA" id="ARBA00013139"/>
    </source>
</evidence>
<name>A0A6H2C250_DOLFA</name>
<dbReference type="SUPFAM" id="SSF56322">
    <property type="entry name" value="ADC synthase"/>
    <property type="match status" value="1"/>
</dbReference>
<evidence type="ECO:0000256" key="3">
    <source>
        <dbReference type="ARBA" id="ARBA00022679"/>
    </source>
</evidence>
<feature type="domain" description="Anthranilate synthase component I N-terminal" evidence="8">
    <location>
        <begin position="258"/>
        <end position="387"/>
    </location>
</feature>
<evidence type="ECO:0000313" key="9">
    <source>
        <dbReference type="EMBL" id="QJB45238.1"/>
    </source>
</evidence>
<dbReference type="InterPro" id="IPR005802">
    <property type="entry name" value="ADC_synth_comp_1"/>
</dbReference>
<feature type="domain" description="Chorismate-utilising enzyme C-terminal" evidence="7">
    <location>
        <begin position="436"/>
        <end position="690"/>
    </location>
</feature>
<dbReference type="Pfam" id="PF04715">
    <property type="entry name" value="Anth_synt_I_N"/>
    <property type="match status" value="1"/>
</dbReference>
<dbReference type="GO" id="GO:0000162">
    <property type="term" value="P:L-tryptophan biosynthetic process"/>
    <property type="evidence" value="ECO:0007669"/>
    <property type="project" value="TreeGrafter"/>
</dbReference>
<accession>A0A6H2C250</accession>
<dbReference type="KEGG" id="dfs:HGD76_14705"/>
<feature type="domain" description="Glutamine amidotransferase" evidence="6">
    <location>
        <begin position="4"/>
        <end position="186"/>
    </location>
</feature>
<evidence type="ECO:0000259" key="8">
    <source>
        <dbReference type="Pfam" id="PF04715"/>
    </source>
</evidence>
<dbReference type="PANTHER" id="PTHR11236:SF18">
    <property type="entry name" value="AMINODEOXYCHORISMATE SYNTHASE"/>
    <property type="match status" value="1"/>
</dbReference>
<evidence type="ECO:0000259" key="6">
    <source>
        <dbReference type="Pfam" id="PF00117"/>
    </source>
</evidence>
<dbReference type="InterPro" id="IPR010117">
    <property type="entry name" value="PabB_fungal"/>
</dbReference>
<keyword evidence="4" id="KW-0315">Glutamine amidotransferase</keyword>